<accession>A0ABY7TF44</accession>
<dbReference type="Proteomes" id="UP001216139">
    <property type="component" value="Chromosome"/>
</dbReference>
<dbReference type="EMBL" id="CP117167">
    <property type="protein sequence ID" value="WCT14936.1"/>
    <property type="molecule type" value="Genomic_DNA"/>
</dbReference>
<sequence>MASKKKLDLLLIRFKKYWKLLYFAFPTKEKFQSEVSDRDSERPENKNQKQPNSQIKNYAMRVIYKRKAD</sequence>
<proteinExistence type="predicted"/>
<dbReference type="RefSeq" id="WP_273633429.1">
    <property type="nucleotide sequence ID" value="NZ_CP117167.1"/>
</dbReference>
<keyword evidence="3" id="KW-1185">Reference proteome</keyword>
<gene>
    <name evidence="2" type="ORF">PQO05_13415</name>
</gene>
<organism evidence="2 3">
    <name type="scientific">Mucilaginibacter jinjuensis</name>
    <dbReference type="NCBI Taxonomy" id="1176721"/>
    <lineage>
        <taxon>Bacteria</taxon>
        <taxon>Pseudomonadati</taxon>
        <taxon>Bacteroidota</taxon>
        <taxon>Sphingobacteriia</taxon>
        <taxon>Sphingobacteriales</taxon>
        <taxon>Sphingobacteriaceae</taxon>
        <taxon>Mucilaginibacter</taxon>
    </lineage>
</organism>
<evidence type="ECO:0000256" key="1">
    <source>
        <dbReference type="SAM" id="MobiDB-lite"/>
    </source>
</evidence>
<evidence type="ECO:0000313" key="2">
    <source>
        <dbReference type="EMBL" id="WCT14936.1"/>
    </source>
</evidence>
<reference evidence="2 3" key="1">
    <citation type="submission" date="2023-02" db="EMBL/GenBank/DDBJ databases">
        <title>Genome sequence of Mucilaginibacter jinjuensis strain KACC 16571.</title>
        <authorList>
            <person name="Kim S."/>
            <person name="Heo J."/>
            <person name="Kwon S.-W."/>
        </authorList>
    </citation>
    <scope>NUCLEOTIDE SEQUENCE [LARGE SCALE GENOMIC DNA]</scope>
    <source>
        <strain evidence="2 3">KACC 16571</strain>
    </source>
</reference>
<name>A0ABY7TF44_9SPHI</name>
<evidence type="ECO:0000313" key="3">
    <source>
        <dbReference type="Proteomes" id="UP001216139"/>
    </source>
</evidence>
<feature type="region of interest" description="Disordered" evidence="1">
    <location>
        <begin position="31"/>
        <end position="55"/>
    </location>
</feature>
<protein>
    <submittedName>
        <fullName evidence="2">Uncharacterized protein</fullName>
    </submittedName>
</protein>
<feature type="compositionally biased region" description="Basic and acidic residues" evidence="1">
    <location>
        <begin position="31"/>
        <end position="47"/>
    </location>
</feature>